<dbReference type="Gene3D" id="2.40.37.20">
    <property type="entry name" value="D-serine dehydratase-like domain"/>
    <property type="match status" value="1"/>
</dbReference>
<dbReference type="PANTHER" id="PTHR28004">
    <property type="entry name" value="ZGC:162816-RELATED"/>
    <property type="match status" value="1"/>
</dbReference>
<dbReference type="InterPro" id="IPR001608">
    <property type="entry name" value="Ala_racemase_N"/>
</dbReference>
<dbReference type="InterPro" id="IPR029066">
    <property type="entry name" value="PLP-binding_barrel"/>
</dbReference>
<dbReference type="GO" id="GO:0036088">
    <property type="term" value="P:D-serine catabolic process"/>
    <property type="evidence" value="ECO:0007669"/>
    <property type="project" value="TreeGrafter"/>
</dbReference>
<comment type="similarity">
    <text evidence="3">Belongs to the DSD1 family.</text>
</comment>
<keyword evidence="4" id="KW-0216">Detoxification</keyword>
<dbReference type="Gene3D" id="3.20.20.10">
    <property type="entry name" value="Alanine racemase"/>
    <property type="match status" value="1"/>
</dbReference>
<keyword evidence="8" id="KW-0456">Lyase</keyword>
<dbReference type="OrthoDB" id="20198at2759"/>
<dbReference type="GO" id="GO:0046872">
    <property type="term" value="F:metal ion binding"/>
    <property type="evidence" value="ECO:0007669"/>
    <property type="project" value="UniProtKB-KW"/>
</dbReference>
<feature type="domain" description="D-serine dehydratase-like" evidence="14">
    <location>
        <begin position="440"/>
        <end position="564"/>
    </location>
</feature>
<evidence type="ECO:0000256" key="7">
    <source>
        <dbReference type="ARBA" id="ARBA00022898"/>
    </source>
</evidence>
<dbReference type="GeneID" id="12986221"/>
<dbReference type="InterPro" id="IPR051466">
    <property type="entry name" value="D-amino_acid_metab_enzyme"/>
</dbReference>
<comment type="cofactor">
    <cofactor evidence="1">
        <name>pyridoxal 5'-phosphate</name>
        <dbReference type="ChEBI" id="CHEBI:597326"/>
    </cofactor>
</comment>
<dbReference type="InParanoid" id="G4MY07"/>
<evidence type="ECO:0000313" key="15">
    <source>
        <dbReference type="EMBL" id="EHA53535.1"/>
    </source>
</evidence>
<dbReference type="RefSeq" id="XP_003713342.1">
    <property type="nucleotide sequence ID" value="XM_003713294.1"/>
</dbReference>
<dbReference type="SMART" id="SM01119">
    <property type="entry name" value="D-ser_dehydrat"/>
    <property type="match status" value="1"/>
</dbReference>
<reference key="2">
    <citation type="submission" date="2011-05" db="EMBL/GenBank/DDBJ databases">
        <title>The Genome Sequence of Magnaporthe oryzae 70-15.</title>
        <authorList>
            <consortium name="The Broad Institute Genome Sequencing Platform"/>
            <person name="Ma L.-J."/>
            <person name="Dead R."/>
            <person name="Young S.K."/>
            <person name="Zeng Q."/>
            <person name="Gargeya S."/>
            <person name="Fitzgerald M."/>
            <person name="Haas B."/>
            <person name="Abouelleil A."/>
            <person name="Alvarado L."/>
            <person name="Arachchi H.M."/>
            <person name="Berlin A."/>
            <person name="Brown A."/>
            <person name="Chapman S.B."/>
            <person name="Chen Z."/>
            <person name="Dunbar C."/>
            <person name="Freedman E."/>
            <person name="Gearin G."/>
            <person name="Gellesch M."/>
            <person name="Goldberg J."/>
            <person name="Griggs A."/>
            <person name="Gujja S."/>
            <person name="Heiman D."/>
            <person name="Howarth C."/>
            <person name="Larson L."/>
            <person name="Lui A."/>
            <person name="MacDonald P.J.P."/>
            <person name="Mehta T."/>
            <person name="Montmayeur A."/>
            <person name="Murphy C."/>
            <person name="Neiman D."/>
            <person name="Pearson M."/>
            <person name="Priest M."/>
            <person name="Roberts A."/>
            <person name="Saif S."/>
            <person name="Shea T."/>
            <person name="Shenoy N."/>
            <person name="Sisk P."/>
            <person name="Stolte C."/>
            <person name="Sykes S."/>
            <person name="Yandava C."/>
            <person name="Wortman J."/>
            <person name="Nusbaum C."/>
            <person name="Birren B."/>
        </authorList>
    </citation>
    <scope>NUCLEOTIDE SEQUENCE</scope>
    <source>
        <strain>70-15</strain>
    </source>
</reference>
<dbReference type="KEGG" id="mgr:MGG_15402"/>
<evidence type="ECO:0000256" key="11">
    <source>
        <dbReference type="ARBA" id="ARBA00066349"/>
    </source>
</evidence>
<evidence type="ECO:0000256" key="9">
    <source>
        <dbReference type="ARBA" id="ARBA00051198"/>
    </source>
</evidence>
<organism evidence="15 16">
    <name type="scientific">Pyricularia oryzae (strain 70-15 / ATCC MYA-4617 / FGSC 8958)</name>
    <name type="common">Rice blast fungus</name>
    <name type="synonym">Magnaporthe oryzae</name>
    <dbReference type="NCBI Taxonomy" id="242507"/>
    <lineage>
        <taxon>Eukaryota</taxon>
        <taxon>Fungi</taxon>
        <taxon>Dikarya</taxon>
        <taxon>Ascomycota</taxon>
        <taxon>Pezizomycotina</taxon>
        <taxon>Sordariomycetes</taxon>
        <taxon>Sordariomycetidae</taxon>
        <taxon>Magnaporthales</taxon>
        <taxon>Pyriculariaceae</taxon>
        <taxon>Pyricularia</taxon>
    </lineage>
</organism>
<gene>
    <name evidence="15" type="ORF">MGG_15402</name>
</gene>
<dbReference type="VEuPathDB" id="FungiDB:MGG_15402"/>
<comment type="catalytic activity">
    <reaction evidence="9">
        <text>D-serine = pyruvate + NH4(+)</text>
        <dbReference type="Rhea" id="RHEA:13977"/>
        <dbReference type="ChEBI" id="CHEBI:15361"/>
        <dbReference type="ChEBI" id="CHEBI:28938"/>
        <dbReference type="ChEBI" id="CHEBI:35247"/>
        <dbReference type="EC" id="4.3.1.18"/>
    </reaction>
    <physiologicalReaction direction="left-to-right" evidence="9">
        <dbReference type="Rhea" id="RHEA:13978"/>
    </physiologicalReaction>
</comment>
<keyword evidence="6" id="KW-0862">Zinc</keyword>
<dbReference type="Pfam" id="PF01168">
    <property type="entry name" value="Ala_racemase_N"/>
    <property type="match status" value="1"/>
</dbReference>
<protein>
    <recommendedName>
        <fullName evidence="12">D-serine dehydratase</fullName>
        <ecNumber evidence="11">4.3.1.18</ecNumber>
    </recommendedName>
    <alternativeName>
        <fullName evidence="13">D-serine deaminase</fullName>
    </alternativeName>
</protein>
<evidence type="ECO:0000256" key="13">
    <source>
        <dbReference type="ARBA" id="ARBA00075219"/>
    </source>
</evidence>
<accession>G4MY07</accession>
<dbReference type="GO" id="GO:0009636">
    <property type="term" value="P:response to toxic substance"/>
    <property type="evidence" value="ECO:0007669"/>
    <property type="project" value="UniProtKB-KW"/>
</dbReference>
<evidence type="ECO:0000256" key="5">
    <source>
        <dbReference type="ARBA" id="ARBA00022723"/>
    </source>
</evidence>
<dbReference type="eggNOG" id="ENOG502QRZ0">
    <property type="taxonomic scope" value="Eukaryota"/>
</dbReference>
<dbReference type="SMR" id="G4MY07"/>
<dbReference type="SUPFAM" id="SSF51419">
    <property type="entry name" value="PLP-binding barrel"/>
    <property type="match status" value="1"/>
</dbReference>
<dbReference type="OMA" id="EIRPGNF"/>
<evidence type="ECO:0000256" key="8">
    <source>
        <dbReference type="ARBA" id="ARBA00023239"/>
    </source>
</evidence>
<dbReference type="FunCoup" id="G4MY07">
    <property type="interactions" value="32"/>
</dbReference>
<dbReference type="STRING" id="242507.G4MY07"/>
<dbReference type="GO" id="GO:0008721">
    <property type="term" value="F:D-serine ammonia-lyase activity"/>
    <property type="evidence" value="ECO:0007669"/>
    <property type="project" value="UniProtKB-EC"/>
</dbReference>
<dbReference type="InterPro" id="IPR026956">
    <property type="entry name" value="D-ser_dehydrat-like_dom"/>
</dbReference>
<evidence type="ECO:0000256" key="1">
    <source>
        <dbReference type="ARBA" id="ARBA00001933"/>
    </source>
</evidence>
<evidence type="ECO:0000259" key="14">
    <source>
        <dbReference type="SMART" id="SM01119"/>
    </source>
</evidence>
<evidence type="ECO:0000256" key="2">
    <source>
        <dbReference type="ARBA" id="ARBA00001947"/>
    </source>
</evidence>
<sequence length="584" mass="61917">MLFGAEGADHDIRLKKLVSLGPQATGNGYQGRHGVLQLNQVLVLLQPLIPKLRTPNPIHLIPISNQLGENKRKEKKETNIPTFNTHKTLTMSQPPRLYPSSPRDALVSQYVGQPLSALPTPAAVLDVAAVRRNCARMLSCARDLGLQWRAHVKTHKTAEVTRLQVGDSDADGPARIVVSTLEEAEFLLPLLREYGGRGRPVNVLYGLPLPPGQLARLAALGRELGPGSISVLVDHPAQLECLEKFAQAGADARVVPHAYIKIDMGGRRAGVQLESAAFTAVVEAALRAHDAGAVVLSGLYSHAGHSYAGDSRAAAVAMMAAEIGALVRAADAVVEARAAGAGKGLPPLVLSAGASPTALAVQNLLSGEMEQMASGAGMPDDAGAPRQLMAAVLDLGALLEEVQEKGHVAEMHAGVYPLLDMQQLAARSTARSALSWRDVALTVLAEVCSVYPGRGDGGTPEALCGAGGLALGREFCKAYPGMAVVSPWGRADAAGTPLALPDCDVEDYEGWMVGRFAQEHGILTWRGRSGEGVVDELAVGQKIRLWPNHACITSSHFGWYFVVDSDRVGKEDEVVDIYIKTRGW</sequence>
<evidence type="ECO:0000256" key="3">
    <source>
        <dbReference type="ARBA" id="ARBA00005323"/>
    </source>
</evidence>
<dbReference type="EC" id="4.3.1.18" evidence="11"/>
<evidence type="ECO:0000256" key="6">
    <source>
        <dbReference type="ARBA" id="ARBA00022833"/>
    </source>
</evidence>
<dbReference type="InterPro" id="IPR042208">
    <property type="entry name" value="D-ser_dehydrat-like_sf"/>
</dbReference>
<proteinExistence type="inferred from homology"/>
<comment type="function">
    <text evidence="10">Catalyzes the conversion of D-serine to pyruvate and ammonia. May play a role in D-serine detoxification.</text>
</comment>
<keyword evidence="7" id="KW-0663">Pyridoxal phosphate</keyword>
<comment type="cofactor">
    <cofactor evidence="2">
        <name>Zn(2+)</name>
        <dbReference type="ChEBI" id="CHEBI:29105"/>
    </cofactor>
</comment>
<keyword evidence="16" id="KW-1185">Reference proteome</keyword>
<dbReference type="FunFam" id="3.20.20.10:FF:000016">
    <property type="entry name" value="D-serine dehydratase"/>
    <property type="match status" value="1"/>
</dbReference>
<dbReference type="Pfam" id="PF14031">
    <property type="entry name" value="D-ser_dehydrat"/>
    <property type="match status" value="1"/>
</dbReference>
<dbReference type="PANTHER" id="PTHR28004:SF2">
    <property type="entry name" value="D-SERINE DEHYDRATASE"/>
    <property type="match status" value="1"/>
</dbReference>
<evidence type="ECO:0000256" key="12">
    <source>
        <dbReference type="ARBA" id="ARBA00069616"/>
    </source>
</evidence>
<reference evidence="15 16" key="1">
    <citation type="journal article" date="2005" name="Nature">
        <title>The genome sequence of the rice blast fungus Magnaporthe grisea.</title>
        <authorList>
            <person name="Dean R.A."/>
            <person name="Talbot N.J."/>
            <person name="Ebbole D.J."/>
            <person name="Farman M.L."/>
            <person name="Mitchell T.K."/>
            <person name="Orbach M.J."/>
            <person name="Thon M."/>
            <person name="Kulkarni R."/>
            <person name="Xu J.R."/>
            <person name="Pan H."/>
            <person name="Read N.D."/>
            <person name="Lee Y.H."/>
            <person name="Carbone I."/>
            <person name="Brown D."/>
            <person name="Oh Y.Y."/>
            <person name="Donofrio N."/>
            <person name="Jeong J.S."/>
            <person name="Soanes D.M."/>
            <person name="Djonovic S."/>
            <person name="Kolomiets E."/>
            <person name="Rehmeyer C."/>
            <person name="Li W."/>
            <person name="Harding M."/>
            <person name="Kim S."/>
            <person name="Lebrun M.H."/>
            <person name="Bohnert H."/>
            <person name="Coughlan S."/>
            <person name="Butler J."/>
            <person name="Calvo S."/>
            <person name="Ma L.J."/>
            <person name="Nicol R."/>
            <person name="Purcell S."/>
            <person name="Nusbaum C."/>
            <person name="Galagan J.E."/>
            <person name="Birren B.W."/>
        </authorList>
    </citation>
    <scope>NUCLEOTIDE SEQUENCE [LARGE SCALE GENOMIC DNA]</scope>
    <source>
        <strain evidence="16">70-15 / ATCC MYA-4617 / FGSC 8958</strain>
    </source>
</reference>
<evidence type="ECO:0000313" key="16">
    <source>
        <dbReference type="Proteomes" id="UP000009058"/>
    </source>
</evidence>
<name>G4MY07_PYRO7</name>
<dbReference type="AlphaFoldDB" id="G4MY07"/>
<dbReference type="HOGENOM" id="CLU_031639_0_0_1"/>
<evidence type="ECO:0000256" key="4">
    <source>
        <dbReference type="ARBA" id="ARBA00022575"/>
    </source>
</evidence>
<dbReference type="Proteomes" id="UP000009058">
    <property type="component" value="Chromosome 2"/>
</dbReference>
<keyword evidence="5" id="KW-0479">Metal-binding</keyword>
<dbReference type="EMBL" id="CM001232">
    <property type="protein sequence ID" value="EHA53535.1"/>
    <property type="molecule type" value="Genomic_DNA"/>
</dbReference>
<evidence type="ECO:0000256" key="10">
    <source>
        <dbReference type="ARBA" id="ARBA00055764"/>
    </source>
</evidence>